<dbReference type="SMART" id="SM00388">
    <property type="entry name" value="HisKA"/>
    <property type="match status" value="1"/>
</dbReference>
<dbReference type="InterPro" id="IPR050736">
    <property type="entry name" value="Sensor_HK_Regulatory"/>
</dbReference>
<dbReference type="InterPro" id="IPR000014">
    <property type="entry name" value="PAS"/>
</dbReference>
<keyword evidence="3" id="KW-0597">Phosphoprotein</keyword>
<dbReference type="InterPro" id="IPR003594">
    <property type="entry name" value="HATPase_dom"/>
</dbReference>
<organism evidence="10 11">
    <name type="scientific">Mucilaginibacter pallidiroseus</name>
    <dbReference type="NCBI Taxonomy" id="2599295"/>
    <lineage>
        <taxon>Bacteria</taxon>
        <taxon>Pseudomonadati</taxon>
        <taxon>Bacteroidota</taxon>
        <taxon>Sphingobacteriia</taxon>
        <taxon>Sphingobacteriales</taxon>
        <taxon>Sphingobacteriaceae</taxon>
        <taxon>Mucilaginibacter</taxon>
    </lineage>
</organism>
<gene>
    <name evidence="10" type="ORF">FPZ43_04340</name>
</gene>
<dbReference type="InterPro" id="IPR001610">
    <property type="entry name" value="PAC"/>
</dbReference>
<dbReference type="InterPro" id="IPR003661">
    <property type="entry name" value="HisK_dim/P_dom"/>
</dbReference>
<dbReference type="PROSITE" id="PS50113">
    <property type="entry name" value="PAC"/>
    <property type="match status" value="1"/>
</dbReference>
<evidence type="ECO:0000256" key="7">
    <source>
        <dbReference type="SAM" id="Coils"/>
    </source>
</evidence>
<dbReference type="Pfam" id="PF08448">
    <property type="entry name" value="PAS_4"/>
    <property type="match status" value="3"/>
</dbReference>
<evidence type="ECO:0000313" key="10">
    <source>
        <dbReference type="EMBL" id="TWR31709.1"/>
    </source>
</evidence>
<feature type="coiled-coil region" evidence="7">
    <location>
        <begin position="136"/>
        <end position="184"/>
    </location>
</feature>
<dbReference type="InterPro" id="IPR000700">
    <property type="entry name" value="PAS-assoc_C"/>
</dbReference>
<evidence type="ECO:0000259" key="8">
    <source>
        <dbReference type="PROSITE" id="PS50109"/>
    </source>
</evidence>
<dbReference type="Proteomes" id="UP000320042">
    <property type="component" value="Unassembled WGS sequence"/>
</dbReference>
<dbReference type="Gene3D" id="3.30.565.10">
    <property type="entry name" value="Histidine kinase-like ATPase, C-terminal domain"/>
    <property type="match status" value="1"/>
</dbReference>
<proteinExistence type="predicted"/>
<dbReference type="SUPFAM" id="SSF47384">
    <property type="entry name" value="Homodimeric domain of signal transducing histidine kinase"/>
    <property type="match status" value="1"/>
</dbReference>
<evidence type="ECO:0000256" key="4">
    <source>
        <dbReference type="ARBA" id="ARBA00022679"/>
    </source>
</evidence>
<dbReference type="SMART" id="SM00086">
    <property type="entry name" value="PAC"/>
    <property type="match status" value="3"/>
</dbReference>
<dbReference type="GO" id="GO:0000155">
    <property type="term" value="F:phosphorelay sensor kinase activity"/>
    <property type="evidence" value="ECO:0007669"/>
    <property type="project" value="InterPro"/>
</dbReference>
<evidence type="ECO:0000256" key="1">
    <source>
        <dbReference type="ARBA" id="ARBA00000085"/>
    </source>
</evidence>
<evidence type="ECO:0000256" key="5">
    <source>
        <dbReference type="ARBA" id="ARBA00022777"/>
    </source>
</evidence>
<dbReference type="EC" id="2.7.13.3" evidence="2"/>
<keyword evidence="6" id="KW-0902">Two-component regulatory system</keyword>
<keyword evidence="7" id="KW-0175">Coiled coil</keyword>
<dbReference type="Pfam" id="PF00512">
    <property type="entry name" value="HisKA"/>
    <property type="match status" value="1"/>
</dbReference>
<evidence type="ECO:0000256" key="3">
    <source>
        <dbReference type="ARBA" id="ARBA00022553"/>
    </source>
</evidence>
<dbReference type="RefSeq" id="WP_146380606.1">
    <property type="nucleotide sequence ID" value="NZ_VOEJ01000001.1"/>
</dbReference>
<dbReference type="EMBL" id="VOEJ01000001">
    <property type="protein sequence ID" value="TWR31709.1"/>
    <property type="molecule type" value="Genomic_DNA"/>
</dbReference>
<dbReference type="CDD" id="cd00075">
    <property type="entry name" value="HATPase"/>
    <property type="match status" value="1"/>
</dbReference>
<keyword evidence="11" id="KW-1185">Reference proteome</keyword>
<evidence type="ECO:0000256" key="6">
    <source>
        <dbReference type="ARBA" id="ARBA00023012"/>
    </source>
</evidence>
<dbReference type="CDD" id="cd00082">
    <property type="entry name" value="HisKA"/>
    <property type="match status" value="1"/>
</dbReference>
<dbReference type="Gene3D" id="3.30.450.20">
    <property type="entry name" value="PAS domain"/>
    <property type="match status" value="4"/>
</dbReference>
<dbReference type="Pfam" id="PF02518">
    <property type="entry name" value="HATPase_c"/>
    <property type="match status" value="1"/>
</dbReference>
<comment type="catalytic activity">
    <reaction evidence="1">
        <text>ATP + protein L-histidine = ADP + protein N-phospho-L-histidine.</text>
        <dbReference type="EC" id="2.7.13.3"/>
    </reaction>
</comment>
<dbReference type="FunFam" id="3.30.565.10:FF:000006">
    <property type="entry name" value="Sensor histidine kinase WalK"/>
    <property type="match status" value="1"/>
</dbReference>
<protein>
    <recommendedName>
        <fullName evidence="2">histidine kinase</fullName>
        <ecNumber evidence="2">2.7.13.3</ecNumber>
    </recommendedName>
</protein>
<dbReference type="OrthoDB" id="9813151at2"/>
<dbReference type="InterPro" id="IPR004358">
    <property type="entry name" value="Sig_transdc_His_kin-like_C"/>
</dbReference>
<accession>A0A563UKB9</accession>
<dbReference type="NCBIfam" id="TIGR00229">
    <property type="entry name" value="sensory_box"/>
    <property type="match status" value="2"/>
</dbReference>
<dbReference type="PROSITE" id="PS50109">
    <property type="entry name" value="HIS_KIN"/>
    <property type="match status" value="1"/>
</dbReference>
<dbReference type="SUPFAM" id="SSF55785">
    <property type="entry name" value="PYP-like sensor domain (PAS domain)"/>
    <property type="match status" value="4"/>
</dbReference>
<keyword evidence="5" id="KW-0418">Kinase</keyword>
<dbReference type="InterPro" id="IPR036890">
    <property type="entry name" value="HATPase_C_sf"/>
</dbReference>
<dbReference type="SUPFAM" id="SSF55874">
    <property type="entry name" value="ATPase domain of HSP90 chaperone/DNA topoisomerase II/histidine kinase"/>
    <property type="match status" value="1"/>
</dbReference>
<evidence type="ECO:0000256" key="2">
    <source>
        <dbReference type="ARBA" id="ARBA00012438"/>
    </source>
</evidence>
<dbReference type="InterPro" id="IPR036097">
    <property type="entry name" value="HisK_dim/P_sf"/>
</dbReference>
<evidence type="ECO:0000259" key="9">
    <source>
        <dbReference type="PROSITE" id="PS50113"/>
    </source>
</evidence>
<reference evidence="10 11" key="1">
    <citation type="submission" date="2019-07" db="EMBL/GenBank/DDBJ databases">
        <authorList>
            <person name="Kim J."/>
        </authorList>
    </citation>
    <scope>NUCLEOTIDE SEQUENCE [LARGE SCALE GENOMIC DNA]</scope>
    <source>
        <strain evidence="11">dk17</strain>
    </source>
</reference>
<name>A0A563UKB9_9SPHI</name>
<dbReference type="InterPro" id="IPR005467">
    <property type="entry name" value="His_kinase_dom"/>
</dbReference>
<dbReference type="PRINTS" id="PR00344">
    <property type="entry name" value="BCTRLSENSOR"/>
</dbReference>
<dbReference type="PANTHER" id="PTHR43711">
    <property type="entry name" value="TWO-COMPONENT HISTIDINE KINASE"/>
    <property type="match status" value="1"/>
</dbReference>
<dbReference type="PANTHER" id="PTHR43711:SF1">
    <property type="entry name" value="HISTIDINE KINASE 1"/>
    <property type="match status" value="1"/>
</dbReference>
<dbReference type="SMART" id="SM00387">
    <property type="entry name" value="HATPase_c"/>
    <property type="match status" value="1"/>
</dbReference>
<dbReference type="InterPro" id="IPR013656">
    <property type="entry name" value="PAS_4"/>
</dbReference>
<feature type="domain" description="PAC" evidence="9">
    <location>
        <begin position="529"/>
        <end position="582"/>
    </location>
</feature>
<dbReference type="AlphaFoldDB" id="A0A563UKB9"/>
<dbReference type="InterPro" id="IPR035965">
    <property type="entry name" value="PAS-like_dom_sf"/>
</dbReference>
<comment type="caution">
    <text evidence="10">The sequence shown here is derived from an EMBL/GenBank/DDBJ whole genome shotgun (WGS) entry which is preliminary data.</text>
</comment>
<keyword evidence="4" id="KW-0808">Transferase</keyword>
<evidence type="ECO:0000313" key="11">
    <source>
        <dbReference type="Proteomes" id="UP000320042"/>
    </source>
</evidence>
<feature type="domain" description="Histidine kinase" evidence="8">
    <location>
        <begin position="586"/>
        <end position="799"/>
    </location>
</feature>
<sequence>MSNFPSGFSAEQILDVLSQTNTATAIHSTDEMIIETANNAMIAIWGKDKSVIGKPIEEALPELKGQPFLSMLQKVLHTGVTVSGTDTMAELVVDGQLQPFYFDFEYRAIKNSNGKPYCILHTATDVTHRYLSKLREKELEAEVQAMNEELSAANEELAAANEEMAATNEELLATNEELSESQQELLLVNESLAESEARFRNTVMQAPVCIGVLKGPNLIVDVANAEMLKVWGKTSSIIGLPLDEALPELEGQPFLDILRQTYSTGEVYYGDEAMVTIEHEGVLHNGYFDFIYQPLRDKHGVSGIVVVAVDVTEQVISRRKVQQSENRLNSMVSTAPIGMTVIRGYDLIIERANKRMFEIWDRKEGEVLGNKLLDVFPELIGQPYPEMLYSVLQSGERVAIPELPVKVQTDNGLVDYIVDFAYDPLFDMDGKPEAILATVVNATEMVKARQDLEKAQDTLKQAIESANIGTWSADLQNDSLVTSDVFNRIHGVPEATALKLSDALKMIPADNIDNLKNAVKSAIDMHENFNLEYLMNPMDGGKPKWLKATGKAYYDADNKANIISGTVIDITENKFHDQQKDDFISIASHELKTPVTSLKAALQLMDKVKNNNPPSPMMGKLIEQSNRSMEKVSTLIEDLLNLSRMNEGQLHLNKTEFDLSKTLGQCCNHVRLDGKHNLVLEDLESLIVYADEHRIDQVITNFVNNAVKYAPDSRDIVFNLKRQGDFALVSISDSGPGISEENQEHLFERYYRTDAAGYQNSGLGLGLYISAEIVRKHGGEIGVESELGKGSRFWFTLPL</sequence>
<dbReference type="Gene3D" id="1.10.287.130">
    <property type="match status" value="1"/>
</dbReference>
<dbReference type="SMART" id="SM00091">
    <property type="entry name" value="PAS"/>
    <property type="match status" value="4"/>
</dbReference>